<evidence type="ECO:0000259" key="2">
    <source>
        <dbReference type="Pfam" id="PF12713"/>
    </source>
</evidence>
<gene>
    <name evidence="3" type="ORF">TAE01_40000</name>
</gene>
<organism evidence="3 4">
    <name type="scientific">Terrabacter aerolatus</name>
    <dbReference type="NCBI Taxonomy" id="422442"/>
    <lineage>
        <taxon>Bacteria</taxon>
        <taxon>Bacillati</taxon>
        <taxon>Actinomycetota</taxon>
        <taxon>Actinomycetes</taxon>
        <taxon>Micrococcales</taxon>
        <taxon>Intrasporangiaceae</taxon>
        <taxon>Terrabacter</taxon>
    </lineage>
</organism>
<proteinExistence type="predicted"/>
<keyword evidence="4" id="KW-1185">Reference proteome</keyword>
<dbReference type="EMBL" id="BJYX01000041">
    <property type="protein sequence ID" value="GEO32190.1"/>
    <property type="molecule type" value="Genomic_DNA"/>
</dbReference>
<evidence type="ECO:0000313" key="3">
    <source>
        <dbReference type="EMBL" id="GEO32190.1"/>
    </source>
</evidence>
<dbReference type="InterPro" id="IPR024266">
    <property type="entry name" value="DUF3806"/>
</dbReference>
<accession>A0A512D7G7</accession>
<dbReference type="RefSeq" id="WP_147068548.1">
    <property type="nucleotide sequence ID" value="NZ_BAAARO010000008.1"/>
</dbReference>
<evidence type="ECO:0000313" key="4">
    <source>
        <dbReference type="Proteomes" id="UP000321534"/>
    </source>
</evidence>
<dbReference type="OrthoDB" id="5142870at2"/>
<feature type="domain" description="DUF3806" evidence="2">
    <location>
        <begin position="97"/>
        <end position="156"/>
    </location>
</feature>
<feature type="region of interest" description="Disordered" evidence="1">
    <location>
        <begin position="22"/>
        <end position="41"/>
    </location>
</feature>
<comment type="caution">
    <text evidence="3">The sequence shown here is derived from an EMBL/GenBank/DDBJ whole genome shotgun (WGS) entry which is preliminary data.</text>
</comment>
<dbReference type="AlphaFoldDB" id="A0A512D7G7"/>
<protein>
    <recommendedName>
        <fullName evidence="2">DUF3806 domain-containing protein</fullName>
    </recommendedName>
</protein>
<reference evidence="3 4" key="1">
    <citation type="submission" date="2019-07" db="EMBL/GenBank/DDBJ databases">
        <title>Whole genome shotgun sequence of Terrabacter aerolatus NBRC 106305.</title>
        <authorList>
            <person name="Hosoyama A."/>
            <person name="Uohara A."/>
            <person name="Ohji S."/>
            <person name="Ichikawa N."/>
        </authorList>
    </citation>
    <scope>NUCLEOTIDE SEQUENCE [LARGE SCALE GENOMIC DNA]</scope>
    <source>
        <strain evidence="3 4">NBRC 106305</strain>
    </source>
</reference>
<dbReference type="Proteomes" id="UP000321534">
    <property type="component" value="Unassembled WGS sequence"/>
</dbReference>
<name>A0A512D7G7_9MICO</name>
<sequence>MGLFSRKGRDDDAMPTDAAAVAELDPAEADDTSASDFTGRPVAVPLGDEERARIATALDHAAADGVDVDDLASIGAHYDEAFRRWVDEGGSGEGPDVVVETYAVAIGEYLARHSAREWAIVTDVFGTDLGLVAARADTVVVPHNLVGARWMRGETGWVPGVVSHLVSIRPRTR</sequence>
<dbReference type="Pfam" id="PF12713">
    <property type="entry name" value="DUF3806"/>
    <property type="match status" value="1"/>
</dbReference>
<evidence type="ECO:0000256" key="1">
    <source>
        <dbReference type="SAM" id="MobiDB-lite"/>
    </source>
</evidence>